<reference evidence="1 2" key="1">
    <citation type="submission" date="2013-03" db="EMBL/GenBank/DDBJ databases">
        <authorList>
            <person name="Linke B."/>
        </authorList>
    </citation>
    <scope>NUCLEOTIDE SEQUENCE [LARGE SCALE GENOMIC DNA]</scope>
    <source>
        <strain evidence="1 2">B13</strain>
    </source>
</reference>
<name>A0A024HBC3_PSEKB</name>
<protein>
    <submittedName>
        <fullName evidence="1">Uncharacterized protein</fullName>
    </submittedName>
</protein>
<evidence type="ECO:0000313" key="2">
    <source>
        <dbReference type="Proteomes" id="UP000025241"/>
    </source>
</evidence>
<accession>A0A024HBC3</accession>
<dbReference type="HOGENOM" id="CLU_2827922_0_0_6"/>
<dbReference type="STRING" id="1301098.PKB_0511"/>
<dbReference type="AlphaFoldDB" id="A0A024HBC3"/>
<keyword evidence="2" id="KW-1185">Reference proteome</keyword>
<evidence type="ECO:0000313" key="1">
    <source>
        <dbReference type="EMBL" id="CDF81889.1"/>
    </source>
</evidence>
<dbReference type="Proteomes" id="UP000025241">
    <property type="component" value="Chromosome I"/>
</dbReference>
<sequence length="66" mass="7178">MGDRSFGRCAGAFPAAQSMRVRAPTLKQAFETYVYAKTLSSAQTDHPVTLASARQSAARQGFLRNK</sequence>
<proteinExistence type="predicted"/>
<reference evidence="1 2" key="2">
    <citation type="submission" date="2014-05" db="EMBL/GenBank/DDBJ databases">
        <title>Genome sequence of the 3-chlorobenzoate degrading bacterium Pseudomonas knackmussii B13 shows multiple evidence for horizontal gene transfer.</title>
        <authorList>
            <person name="Miyazaki R."/>
            <person name="Bertelli C."/>
            <person name="Falquet L."/>
            <person name="Robinson-Rechavi M."/>
            <person name="Gharib W."/>
            <person name="Roy S."/>
            <person name="Van der Meer J.R."/>
        </authorList>
    </citation>
    <scope>NUCLEOTIDE SEQUENCE [LARGE SCALE GENOMIC DNA]</scope>
    <source>
        <strain evidence="1 2">B13</strain>
    </source>
</reference>
<dbReference type="EMBL" id="HG322950">
    <property type="protein sequence ID" value="CDF81889.1"/>
    <property type="molecule type" value="Genomic_DNA"/>
</dbReference>
<gene>
    <name evidence="1" type="ORF">PKB_0511</name>
</gene>
<dbReference type="KEGG" id="pkc:PKB_0511"/>
<organism evidence="1 2">
    <name type="scientific">Pseudomonas knackmussii (strain DSM 6978 / CCUG 54928 / LMG 23759 / B13)</name>
    <dbReference type="NCBI Taxonomy" id="1301098"/>
    <lineage>
        <taxon>Bacteria</taxon>
        <taxon>Pseudomonadati</taxon>
        <taxon>Pseudomonadota</taxon>
        <taxon>Gammaproteobacteria</taxon>
        <taxon>Pseudomonadales</taxon>
        <taxon>Pseudomonadaceae</taxon>
        <taxon>Pseudomonas</taxon>
    </lineage>
</organism>